<dbReference type="PANTHER" id="PTHR13779:SF7">
    <property type="entry name" value="ATPASE WRNIP1"/>
    <property type="match status" value="1"/>
</dbReference>
<dbReference type="InterPro" id="IPR051314">
    <property type="entry name" value="AAA_ATPase_RarA/MGS1/WRNIP1"/>
</dbReference>
<evidence type="ECO:0000313" key="7">
    <source>
        <dbReference type="Proteomes" id="UP001524318"/>
    </source>
</evidence>
<dbReference type="Gene3D" id="1.20.272.10">
    <property type="match status" value="1"/>
</dbReference>
<keyword evidence="7" id="KW-1185">Reference proteome</keyword>
<dbReference type="Proteomes" id="UP001524318">
    <property type="component" value="Unassembled WGS sequence"/>
</dbReference>
<reference evidence="6 7" key="1">
    <citation type="submission" date="2022-06" db="EMBL/GenBank/DDBJ databases">
        <title>Pseudarthrobacter sp. strain RMG13 Genome sequencing and assembly.</title>
        <authorList>
            <person name="Kim I."/>
        </authorList>
    </citation>
    <scope>NUCLEOTIDE SEQUENCE [LARGE SCALE GENOMIC DNA]</scope>
    <source>
        <strain evidence="6 7">RMG13</strain>
    </source>
</reference>
<dbReference type="InterPro" id="IPR008921">
    <property type="entry name" value="DNA_pol3_clamp-load_cplx_C"/>
</dbReference>
<evidence type="ECO:0000259" key="5">
    <source>
        <dbReference type="SMART" id="SM00382"/>
    </source>
</evidence>
<dbReference type="EMBL" id="JANCLV010000013">
    <property type="protein sequence ID" value="MCP9001273.1"/>
    <property type="molecule type" value="Genomic_DNA"/>
</dbReference>
<evidence type="ECO:0000313" key="6">
    <source>
        <dbReference type="EMBL" id="MCP9001273.1"/>
    </source>
</evidence>
<comment type="similarity">
    <text evidence="1">Belongs to the AAA ATPase family. RarA/MGS1/WRNIP1 subfamily.</text>
</comment>
<evidence type="ECO:0000256" key="3">
    <source>
        <dbReference type="ARBA" id="ARBA00022840"/>
    </source>
</evidence>
<dbReference type="Pfam" id="PF16193">
    <property type="entry name" value="AAA_assoc_2"/>
    <property type="match status" value="1"/>
</dbReference>
<sequence>MDDLFAQGHGNDDDDTDEPSSSGRTAAPRSPLAVRMRPRTLDDVVGQQHLLGQGSPLRQLAAGTDALGPAGPSSLILWGPPGTGKTTLAHVIAKGKGRKFVELSAITAGVKDVRRVMDEALTARDLYKTTTVLFLDEIHRFNKAQQDALLPGVENRWVVLVAATTENPSFSVVSPLLSRSLLLTLKPLTEADIEGLLQRAVADERGLNGKVELTAEALAHLVRLAGGDARRALTALEAAAGVAFGDADDAAADSLITVELKHTERALDVAAVRYDRAGDQHYDVASAFIKSVRGSDVDAALHYLARMLEAGEDPRFIARRIVISAAEDVGMADPTALQTAVAAAQAVQLIGMPEGRIVLAEAVVHLATAPKSNAAYMGINKAVADVRAGLGNGIPAHLRDAHYPGSKQLGHGLGYKYAHDAPHSVASQQYPPDDLVGRDYYEPTANGAERDIAVRLERLRKIIRGN</sequence>
<dbReference type="InterPro" id="IPR021886">
    <property type="entry name" value="MgsA_C"/>
</dbReference>
<name>A0ABT1LUD3_9MICC</name>
<comment type="caution">
    <text evidence="6">The sequence shown here is derived from an EMBL/GenBank/DDBJ whole genome shotgun (WGS) entry which is preliminary data.</text>
</comment>
<dbReference type="InterPro" id="IPR003959">
    <property type="entry name" value="ATPase_AAA_core"/>
</dbReference>
<keyword evidence="2" id="KW-0547">Nucleotide-binding</keyword>
<dbReference type="SUPFAM" id="SSF52540">
    <property type="entry name" value="P-loop containing nucleoside triphosphate hydrolases"/>
    <property type="match status" value="1"/>
</dbReference>
<dbReference type="Gene3D" id="1.10.3710.10">
    <property type="entry name" value="DNA polymerase III clamp loader subunits, C-terminal domain"/>
    <property type="match status" value="1"/>
</dbReference>
<accession>A0ABT1LUD3</accession>
<proteinExistence type="inferred from homology"/>
<keyword evidence="3" id="KW-0067">ATP-binding</keyword>
<dbReference type="CDD" id="cd00009">
    <property type="entry name" value="AAA"/>
    <property type="match status" value="1"/>
</dbReference>
<dbReference type="CDD" id="cd18139">
    <property type="entry name" value="HLD_clamp_RarA"/>
    <property type="match status" value="1"/>
</dbReference>
<dbReference type="Gene3D" id="3.40.50.300">
    <property type="entry name" value="P-loop containing nucleotide triphosphate hydrolases"/>
    <property type="match status" value="1"/>
</dbReference>
<evidence type="ECO:0000256" key="2">
    <source>
        <dbReference type="ARBA" id="ARBA00022741"/>
    </source>
</evidence>
<feature type="region of interest" description="Disordered" evidence="4">
    <location>
        <begin position="1"/>
        <end position="34"/>
    </location>
</feature>
<feature type="domain" description="AAA+ ATPase" evidence="5">
    <location>
        <begin position="71"/>
        <end position="188"/>
    </location>
</feature>
<evidence type="ECO:0000256" key="1">
    <source>
        <dbReference type="ARBA" id="ARBA00008959"/>
    </source>
</evidence>
<protein>
    <submittedName>
        <fullName evidence="6">Replication-associated recombination protein A</fullName>
    </submittedName>
</protein>
<dbReference type="Pfam" id="PF12002">
    <property type="entry name" value="MgsA_C"/>
    <property type="match status" value="1"/>
</dbReference>
<dbReference type="InterPro" id="IPR032423">
    <property type="entry name" value="AAA_assoc_2"/>
</dbReference>
<dbReference type="SUPFAM" id="SSF48019">
    <property type="entry name" value="post-AAA+ oligomerization domain-like"/>
    <property type="match status" value="1"/>
</dbReference>
<gene>
    <name evidence="6" type="ORF">NFC73_16295</name>
</gene>
<dbReference type="InterPro" id="IPR003593">
    <property type="entry name" value="AAA+_ATPase"/>
</dbReference>
<evidence type="ECO:0000256" key="4">
    <source>
        <dbReference type="SAM" id="MobiDB-lite"/>
    </source>
</evidence>
<dbReference type="SMART" id="SM00382">
    <property type="entry name" value="AAA"/>
    <property type="match status" value="1"/>
</dbReference>
<dbReference type="RefSeq" id="WP_254751850.1">
    <property type="nucleotide sequence ID" value="NZ_JANCLV010000013.1"/>
</dbReference>
<dbReference type="Pfam" id="PF00004">
    <property type="entry name" value="AAA"/>
    <property type="match status" value="1"/>
</dbReference>
<dbReference type="InterPro" id="IPR027417">
    <property type="entry name" value="P-loop_NTPase"/>
</dbReference>
<organism evidence="6 7">
    <name type="scientific">Pseudarthrobacter humi</name>
    <dbReference type="NCBI Taxonomy" id="2952523"/>
    <lineage>
        <taxon>Bacteria</taxon>
        <taxon>Bacillati</taxon>
        <taxon>Actinomycetota</taxon>
        <taxon>Actinomycetes</taxon>
        <taxon>Micrococcales</taxon>
        <taxon>Micrococcaceae</taxon>
        <taxon>Pseudarthrobacter</taxon>
    </lineage>
</organism>
<dbReference type="Gene3D" id="1.10.8.60">
    <property type="match status" value="1"/>
</dbReference>
<dbReference type="PANTHER" id="PTHR13779">
    <property type="entry name" value="WERNER HELICASE-INTERACTING PROTEIN 1 FAMILY MEMBER"/>
    <property type="match status" value="1"/>
</dbReference>